<proteinExistence type="predicted"/>
<accession>A0A7S4G183</accession>
<evidence type="ECO:0000313" key="1">
    <source>
        <dbReference type="EMBL" id="CAE0821865.1"/>
    </source>
</evidence>
<dbReference type="EMBL" id="HBJA01095395">
    <property type="protein sequence ID" value="CAE0821865.1"/>
    <property type="molecule type" value="Transcribed_RNA"/>
</dbReference>
<gene>
    <name evidence="1" type="ORF">EGYM00163_LOCUS33040</name>
</gene>
<protein>
    <submittedName>
        <fullName evidence="1">Uncharacterized protein</fullName>
    </submittedName>
</protein>
<name>A0A7S4G183_9EUGL</name>
<dbReference type="AlphaFoldDB" id="A0A7S4G183"/>
<reference evidence="1" key="1">
    <citation type="submission" date="2021-01" db="EMBL/GenBank/DDBJ databases">
        <authorList>
            <person name="Corre E."/>
            <person name="Pelletier E."/>
            <person name="Niang G."/>
            <person name="Scheremetjew M."/>
            <person name="Finn R."/>
            <person name="Kale V."/>
            <person name="Holt S."/>
            <person name="Cochrane G."/>
            <person name="Meng A."/>
            <person name="Brown T."/>
            <person name="Cohen L."/>
        </authorList>
    </citation>
    <scope>NUCLEOTIDE SEQUENCE</scope>
    <source>
        <strain evidence="1">CCMP1594</strain>
    </source>
</reference>
<sequence>MAMNADPFRPGSDVLYLRGTPRRCCGPLVLPPRVWLSDTSALAISSAPGMAQWSMARCPLPTRAPGRRASPPPGTPIEPAAVAARAQAHEVLGAEWTGVPCAPLRPLRPCR</sequence>
<organism evidence="1">
    <name type="scientific">Eutreptiella gymnastica</name>
    <dbReference type="NCBI Taxonomy" id="73025"/>
    <lineage>
        <taxon>Eukaryota</taxon>
        <taxon>Discoba</taxon>
        <taxon>Euglenozoa</taxon>
        <taxon>Euglenida</taxon>
        <taxon>Spirocuta</taxon>
        <taxon>Euglenophyceae</taxon>
        <taxon>Eutreptiales</taxon>
        <taxon>Eutreptiaceae</taxon>
        <taxon>Eutreptiella</taxon>
    </lineage>
</organism>